<feature type="compositionally biased region" description="Basic and acidic residues" evidence="1">
    <location>
        <begin position="221"/>
        <end position="240"/>
    </location>
</feature>
<dbReference type="EMBL" id="HACG01021495">
    <property type="protein sequence ID" value="CEK68360.1"/>
    <property type="molecule type" value="Transcribed_RNA"/>
</dbReference>
<feature type="region of interest" description="Disordered" evidence="1">
    <location>
        <begin position="94"/>
        <end position="263"/>
    </location>
</feature>
<gene>
    <name evidence="2" type="primary">ORF66069</name>
</gene>
<accession>A0A0B6ZKT5</accession>
<feature type="compositionally biased region" description="Basic and acidic residues" evidence="1">
    <location>
        <begin position="95"/>
        <end position="121"/>
    </location>
</feature>
<reference evidence="2" key="1">
    <citation type="submission" date="2014-12" db="EMBL/GenBank/DDBJ databases">
        <title>Insight into the proteome of Arion vulgaris.</title>
        <authorList>
            <person name="Aradska J."/>
            <person name="Bulat T."/>
            <person name="Smidak R."/>
            <person name="Sarate P."/>
            <person name="Gangsoo J."/>
            <person name="Sialana F."/>
            <person name="Bilban M."/>
            <person name="Lubec G."/>
        </authorList>
    </citation>
    <scope>NUCLEOTIDE SEQUENCE</scope>
    <source>
        <tissue evidence="2">Skin</tissue>
    </source>
</reference>
<feature type="region of interest" description="Disordered" evidence="1">
    <location>
        <begin position="29"/>
        <end position="62"/>
    </location>
</feature>
<feature type="compositionally biased region" description="Low complexity" evidence="1">
    <location>
        <begin position="243"/>
        <end position="254"/>
    </location>
</feature>
<organism evidence="2">
    <name type="scientific">Arion vulgaris</name>
    <dbReference type="NCBI Taxonomy" id="1028688"/>
    <lineage>
        <taxon>Eukaryota</taxon>
        <taxon>Metazoa</taxon>
        <taxon>Spiralia</taxon>
        <taxon>Lophotrochozoa</taxon>
        <taxon>Mollusca</taxon>
        <taxon>Gastropoda</taxon>
        <taxon>Heterobranchia</taxon>
        <taxon>Euthyneura</taxon>
        <taxon>Panpulmonata</taxon>
        <taxon>Eupulmonata</taxon>
        <taxon>Stylommatophora</taxon>
        <taxon>Helicina</taxon>
        <taxon>Arionoidea</taxon>
        <taxon>Arionidae</taxon>
        <taxon>Arion</taxon>
    </lineage>
</organism>
<feature type="compositionally biased region" description="Low complexity" evidence="1">
    <location>
        <begin position="172"/>
        <end position="182"/>
    </location>
</feature>
<proteinExistence type="predicted"/>
<name>A0A0B6ZKT5_9EUPU</name>
<evidence type="ECO:0000256" key="1">
    <source>
        <dbReference type="SAM" id="MobiDB-lite"/>
    </source>
</evidence>
<dbReference type="AlphaFoldDB" id="A0A0B6ZKT5"/>
<feature type="non-terminal residue" evidence="2">
    <location>
        <position position="1"/>
    </location>
</feature>
<sequence length="263" mass="29743">KMQVSRSKDIPIKKDESFKSRTEYIQKRIREKEEQKEDARRREKEQKERMEKKINTFRIPKKKPDVEKLIDSLFDDVPKEEPDVEKLVDSLFDDTEIKCKDNQSNALERKDKLKTSEDSSSKKNSGTDLSRNDKPDLFGSSDNASDKNRNIQGSSSEKHGSSVHNHHKHQSHSSQKPVSSNSDKVTEQKSGLSSGESKSSASKDHKHNSRSEIKSSFGSSKSKDSEHLGKDSSFGEKHNLDYSSSSKGHSSSSSKPRESSKSE</sequence>
<feature type="compositionally biased region" description="Basic and acidic residues" evidence="1">
    <location>
        <begin position="29"/>
        <end position="54"/>
    </location>
</feature>
<feature type="non-terminal residue" evidence="2">
    <location>
        <position position="263"/>
    </location>
</feature>
<feature type="compositionally biased region" description="Low complexity" evidence="1">
    <location>
        <begin position="189"/>
        <end position="200"/>
    </location>
</feature>
<protein>
    <submittedName>
        <fullName evidence="2">Uncharacterized protein</fullName>
    </submittedName>
</protein>
<evidence type="ECO:0000313" key="2">
    <source>
        <dbReference type="EMBL" id="CEK68360.1"/>
    </source>
</evidence>